<proteinExistence type="predicted"/>
<name>A0A9P6QPE5_9FUNG</name>
<feature type="domain" description="TraD/TraG TraM recognition site" evidence="1">
    <location>
        <begin position="114"/>
        <end position="177"/>
    </location>
</feature>
<feature type="non-terminal residue" evidence="2">
    <location>
        <position position="178"/>
    </location>
</feature>
<dbReference type="Pfam" id="PF12696">
    <property type="entry name" value="TraG-D_C"/>
    <property type="match status" value="1"/>
</dbReference>
<accession>A0A9P6QPE5</accession>
<evidence type="ECO:0000313" key="2">
    <source>
        <dbReference type="EMBL" id="KAG0283383.1"/>
    </source>
</evidence>
<dbReference type="Proteomes" id="UP000823405">
    <property type="component" value="Unassembled WGS sequence"/>
</dbReference>
<protein>
    <recommendedName>
        <fullName evidence="1">TraD/TraG TraM recognition site domain-containing protein</fullName>
    </recommendedName>
</protein>
<dbReference type="SUPFAM" id="SSF52540">
    <property type="entry name" value="P-loop containing nucleoside triphosphate hydrolases"/>
    <property type="match status" value="1"/>
</dbReference>
<dbReference type="EMBL" id="JAAAIN010003951">
    <property type="protein sequence ID" value="KAG0283383.1"/>
    <property type="molecule type" value="Genomic_DNA"/>
</dbReference>
<dbReference type="InterPro" id="IPR027417">
    <property type="entry name" value="P-loop_NTPase"/>
</dbReference>
<dbReference type="OrthoDB" id="5579065at2759"/>
<sequence>VIQPEYPNSDLEGLLSMFQHDQTHFSKMVASLLPIMSMLTSGDLGKMLSPDPDDLDDTRPITNTAKIVNNVQVAYIGLDSLTDSIVGSAIGSVFLSDLTAVAGDRYNYGVNNRPVNIFIDEAAEVINEPFIQLLNKGRGAKLRLFVATQTIADFSARIGSKDKALKILGNLNNLFALR</sequence>
<dbReference type="Gene3D" id="3.40.50.300">
    <property type="entry name" value="P-loop containing nucleotide triphosphate hydrolases"/>
    <property type="match status" value="1"/>
</dbReference>
<keyword evidence="3" id="KW-1185">Reference proteome</keyword>
<dbReference type="InterPro" id="IPR032689">
    <property type="entry name" value="TraG-D_C"/>
</dbReference>
<gene>
    <name evidence="2" type="ORF">BGZ97_008569</name>
</gene>
<organism evidence="2 3">
    <name type="scientific">Linnemannia gamsii</name>
    <dbReference type="NCBI Taxonomy" id="64522"/>
    <lineage>
        <taxon>Eukaryota</taxon>
        <taxon>Fungi</taxon>
        <taxon>Fungi incertae sedis</taxon>
        <taxon>Mucoromycota</taxon>
        <taxon>Mortierellomycotina</taxon>
        <taxon>Mortierellomycetes</taxon>
        <taxon>Mortierellales</taxon>
        <taxon>Mortierellaceae</taxon>
        <taxon>Linnemannia</taxon>
    </lineage>
</organism>
<feature type="non-terminal residue" evidence="2">
    <location>
        <position position="1"/>
    </location>
</feature>
<comment type="caution">
    <text evidence="2">The sequence shown here is derived from an EMBL/GenBank/DDBJ whole genome shotgun (WGS) entry which is preliminary data.</text>
</comment>
<evidence type="ECO:0000259" key="1">
    <source>
        <dbReference type="Pfam" id="PF12696"/>
    </source>
</evidence>
<reference evidence="2" key="1">
    <citation type="journal article" date="2020" name="Fungal Divers.">
        <title>Resolving the Mortierellaceae phylogeny through synthesis of multi-gene phylogenetics and phylogenomics.</title>
        <authorList>
            <person name="Vandepol N."/>
            <person name="Liber J."/>
            <person name="Desiro A."/>
            <person name="Na H."/>
            <person name="Kennedy M."/>
            <person name="Barry K."/>
            <person name="Grigoriev I.V."/>
            <person name="Miller A.N."/>
            <person name="O'Donnell K."/>
            <person name="Stajich J.E."/>
            <person name="Bonito G."/>
        </authorList>
    </citation>
    <scope>NUCLEOTIDE SEQUENCE</scope>
    <source>
        <strain evidence="2">NVP60</strain>
    </source>
</reference>
<evidence type="ECO:0000313" key="3">
    <source>
        <dbReference type="Proteomes" id="UP000823405"/>
    </source>
</evidence>
<dbReference type="AlphaFoldDB" id="A0A9P6QPE5"/>
<dbReference type="CDD" id="cd01127">
    <property type="entry name" value="TrwB_TraG_TraD_VirD4"/>
    <property type="match status" value="1"/>
</dbReference>